<keyword evidence="1" id="KW-0472">Membrane</keyword>
<keyword evidence="1" id="KW-0812">Transmembrane</keyword>
<evidence type="ECO:0000256" key="1">
    <source>
        <dbReference type="SAM" id="Phobius"/>
    </source>
</evidence>
<reference evidence="2 3" key="1">
    <citation type="journal article" date="2018" name="Cell">
        <title>The Chara Genome: Secondary Complexity and Implications for Plant Terrestrialization.</title>
        <authorList>
            <person name="Nishiyama T."/>
            <person name="Sakayama H."/>
            <person name="Vries J.D."/>
            <person name="Buschmann H."/>
            <person name="Saint-Marcoux D."/>
            <person name="Ullrich K.K."/>
            <person name="Haas F.B."/>
            <person name="Vanderstraeten L."/>
            <person name="Becker D."/>
            <person name="Lang D."/>
            <person name="Vosolsobe S."/>
            <person name="Rombauts S."/>
            <person name="Wilhelmsson P.K.I."/>
            <person name="Janitza P."/>
            <person name="Kern R."/>
            <person name="Heyl A."/>
            <person name="Rumpler F."/>
            <person name="Villalobos L.I.A.C."/>
            <person name="Clay J.M."/>
            <person name="Skokan R."/>
            <person name="Toyoda A."/>
            <person name="Suzuki Y."/>
            <person name="Kagoshima H."/>
            <person name="Schijlen E."/>
            <person name="Tajeshwar N."/>
            <person name="Catarino B."/>
            <person name="Hetherington A.J."/>
            <person name="Saltykova A."/>
            <person name="Bonnot C."/>
            <person name="Breuninger H."/>
            <person name="Symeonidi A."/>
            <person name="Radhakrishnan G.V."/>
            <person name="Van Nieuwerburgh F."/>
            <person name="Deforce D."/>
            <person name="Chang C."/>
            <person name="Karol K.G."/>
            <person name="Hedrich R."/>
            <person name="Ulvskov P."/>
            <person name="Glockner G."/>
            <person name="Delwiche C.F."/>
            <person name="Petrasek J."/>
            <person name="Van de Peer Y."/>
            <person name="Friml J."/>
            <person name="Beilby M."/>
            <person name="Dolan L."/>
            <person name="Kohara Y."/>
            <person name="Sugano S."/>
            <person name="Fujiyama A."/>
            <person name="Delaux P.-M."/>
            <person name="Quint M."/>
            <person name="TheiBen G."/>
            <person name="Hagemann M."/>
            <person name="Harholt J."/>
            <person name="Dunand C."/>
            <person name="Zachgo S."/>
            <person name="Langdale J."/>
            <person name="Maumus F."/>
            <person name="Straeten D.V.D."/>
            <person name="Gould S.B."/>
            <person name="Rensing S.A."/>
        </authorList>
    </citation>
    <scope>NUCLEOTIDE SEQUENCE [LARGE SCALE GENOMIC DNA]</scope>
    <source>
        <strain evidence="2 3">S276</strain>
    </source>
</reference>
<accession>A0A388KCK1</accession>
<dbReference type="EMBL" id="BFEA01000090">
    <property type="protein sequence ID" value="GBG67673.1"/>
    <property type="molecule type" value="Genomic_DNA"/>
</dbReference>
<gene>
    <name evidence="2" type="ORF">CBR_g803</name>
</gene>
<sequence>MNSLAIVAVVFPPLALMAGAFTLYQFGIFYMWLRRLSLQPAEGPFWMYAKPVLKEIVKALTATMGDADRFLAKVQINTVVLTGIMIVLIFSLERIRGALERPRATTHYSRF</sequence>
<keyword evidence="1" id="KW-1133">Transmembrane helix</keyword>
<dbReference type="AlphaFoldDB" id="A0A388KCK1"/>
<proteinExistence type="predicted"/>
<evidence type="ECO:0000313" key="2">
    <source>
        <dbReference type="EMBL" id="GBG67673.1"/>
    </source>
</evidence>
<keyword evidence="3" id="KW-1185">Reference proteome</keyword>
<dbReference type="OrthoDB" id="10548658at2759"/>
<dbReference type="Gramene" id="GBG67673">
    <property type="protein sequence ID" value="GBG67673"/>
    <property type="gene ID" value="CBR_g803"/>
</dbReference>
<evidence type="ECO:0000313" key="3">
    <source>
        <dbReference type="Proteomes" id="UP000265515"/>
    </source>
</evidence>
<feature type="transmembrane region" description="Helical" evidence="1">
    <location>
        <begin position="74"/>
        <end position="92"/>
    </location>
</feature>
<protein>
    <submittedName>
        <fullName evidence="2">Uncharacterized protein</fullName>
    </submittedName>
</protein>
<organism evidence="2 3">
    <name type="scientific">Chara braunii</name>
    <name type="common">Braun's stonewort</name>
    <dbReference type="NCBI Taxonomy" id="69332"/>
    <lineage>
        <taxon>Eukaryota</taxon>
        <taxon>Viridiplantae</taxon>
        <taxon>Streptophyta</taxon>
        <taxon>Charophyceae</taxon>
        <taxon>Charales</taxon>
        <taxon>Characeae</taxon>
        <taxon>Chara</taxon>
    </lineage>
</organism>
<name>A0A388KCK1_CHABU</name>
<comment type="caution">
    <text evidence="2">The sequence shown here is derived from an EMBL/GenBank/DDBJ whole genome shotgun (WGS) entry which is preliminary data.</text>
</comment>
<dbReference type="Proteomes" id="UP000265515">
    <property type="component" value="Unassembled WGS sequence"/>
</dbReference>